<feature type="site" description="Important for activity" evidence="4">
    <location>
        <position position="96"/>
    </location>
</feature>
<accession>A0ABR7N7Y3</accession>
<dbReference type="EC" id="1.2.1.70" evidence="4"/>
<evidence type="ECO:0000256" key="4">
    <source>
        <dbReference type="HAMAP-Rule" id="MF_00087"/>
    </source>
</evidence>
<dbReference type="PANTHER" id="PTHR43013:SF1">
    <property type="entry name" value="GLUTAMYL-TRNA REDUCTASE"/>
    <property type="match status" value="1"/>
</dbReference>
<feature type="active site" description="Nucleophile" evidence="4">
    <location>
        <position position="50"/>
    </location>
</feature>
<dbReference type="NCBIfam" id="TIGR01035">
    <property type="entry name" value="hemA"/>
    <property type="match status" value="1"/>
</dbReference>
<dbReference type="InterPro" id="IPR036343">
    <property type="entry name" value="GluRdtase_N_sf"/>
</dbReference>
<reference evidence="7 8" key="1">
    <citation type="submission" date="2020-08" db="EMBL/GenBank/DDBJ databases">
        <title>Genome public.</title>
        <authorList>
            <person name="Liu C."/>
            <person name="Sun Q."/>
        </authorList>
    </citation>
    <scope>NUCLEOTIDE SEQUENCE [LARGE SCALE GENOMIC DNA]</scope>
    <source>
        <strain evidence="7 8">NSJ-46</strain>
    </source>
</reference>
<dbReference type="HAMAP" id="MF_00087">
    <property type="entry name" value="Glu_tRNA_reductase"/>
    <property type="match status" value="1"/>
</dbReference>
<keyword evidence="8" id="KW-1185">Reference proteome</keyword>
<evidence type="ECO:0000259" key="5">
    <source>
        <dbReference type="Pfam" id="PF01488"/>
    </source>
</evidence>
<feature type="domain" description="Glutamyl-tRNA reductase N-terminal" evidence="6">
    <location>
        <begin position="6"/>
        <end position="152"/>
    </location>
</feature>
<feature type="binding site" evidence="4">
    <location>
        <begin position="49"/>
        <end position="52"/>
    </location>
    <ligand>
        <name>substrate</name>
    </ligand>
</feature>
<evidence type="ECO:0000313" key="8">
    <source>
        <dbReference type="Proteomes" id="UP000657421"/>
    </source>
</evidence>
<dbReference type="InterPro" id="IPR006151">
    <property type="entry name" value="Shikm_DH/Glu-tRNA_Rdtase"/>
</dbReference>
<proteinExistence type="inferred from homology"/>
<dbReference type="Gene3D" id="3.30.460.30">
    <property type="entry name" value="Glutamyl-tRNA reductase, N-terminal domain"/>
    <property type="match status" value="1"/>
</dbReference>
<evidence type="ECO:0000256" key="1">
    <source>
        <dbReference type="ARBA" id="ARBA00022857"/>
    </source>
</evidence>
<comment type="catalytic activity">
    <reaction evidence="4">
        <text>(S)-4-amino-5-oxopentanoate + tRNA(Glu) + NADP(+) = L-glutamyl-tRNA(Glu) + NADPH + H(+)</text>
        <dbReference type="Rhea" id="RHEA:12344"/>
        <dbReference type="Rhea" id="RHEA-COMP:9663"/>
        <dbReference type="Rhea" id="RHEA-COMP:9680"/>
        <dbReference type="ChEBI" id="CHEBI:15378"/>
        <dbReference type="ChEBI" id="CHEBI:57501"/>
        <dbReference type="ChEBI" id="CHEBI:57783"/>
        <dbReference type="ChEBI" id="CHEBI:58349"/>
        <dbReference type="ChEBI" id="CHEBI:78442"/>
        <dbReference type="ChEBI" id="CHEBI:78520"/>
        <dbReference type="EC" id="1.2.1.70"/>
    </reaction>
</comment>
<comment type="subunit">
    <text evidence="4">Homodimer.</text>
</comment>
<comment type="caution">
    <text evidence="7">The sequence shown here is derived from an EMBL/GenBank/DDBJ whole genome shotgun (WGS) entry which is preliminary data.</text>
</comment>
<sequence>MSIQMIGIDHTRASIDVRTVFSFTKKAIGETLEKWKERPDIAGCIILSTCNRMEIWVSSVEEDVDLYEMLCQEKQIDPDTYRDYLICRREGEAVHHLFELSCGLQSRILGEDQIITQVKDALTMARDQYATDNVLEVLFRMAVTAAKKVKTEVVLSDANSSAIHKAVQELKDQGYVFEGKNCMVIGNGEMGKLSANVFRGQGASVTVTVRQYRSGVVQIPEGCARIDYGKRLELLPECDYVVSATSSPNYTLTCEAVENLHLNHDVVMIDLAVPRDIEVCTGDLKHVTLYDIDYFKADHTSEQVKENIKKAEGILDVQMHEFFDWYEGRDIIEQVQVIKKQATEDFHLRIQKQVKELMRTAREEAPQEVEQIDRLQEYVEAAAGKVINKMIFGMKSRLSDQTFRECIEAMGDVFQK</sequence>
<evidence type="ECO:0000259" key="6">
    <source>
        <dbReference type="Pfam" id="PF05201"/>
    </source>
</evidence>
<keyword evidence="3 4" id="KW-0627">Porphyrin biosynthesis</keyword>
<comment type="pathway">
    <text evidence="4">Porphyrin-containing compound metabolism; protoporphyrin-IX biosynthesis; 5-aminolevulinate from L-glutamyl-tRNA(Glu): step 1/2.</text>
</comment>
<dbReference type="SUPFAM" id="SSF69742">
    <property type="entry name" value="Glutamyl tRNA-reductase catalytic, N-terminal domain"/>
    <property type="match status" value="1"/>
</dbReference>
<dbReference type="RefSeq" id="WP_249307447.1">
    <property type="nucleotide sequence ID" value="NZ_JACRSZ010000003.1"/>
</dbReference>
<dbReference type="InterPro" id="IPR015895">
    <property type="entry name" value="4pyrrol_synth_GluRdtase_N"/>
</dbReference>
<dbReference type="InterPro" id="IPR018214">
    <property type="entry name" value="GluRdtase_CS"/>
</dbReference>
<dbReference type="Pfam" id="PF05201">
    <property type="entry name" value="GlutR_N"/>
    <property type="match status" value="1"/>
</dbReference>
<dbReference type="EMBL" id="JACRSZ010000003">
    <property type="protein sequence ID" value="MBC8572459.1"/>
    <property type="molecule type" value="Genomic_DNA"/>
</dbReference>
<feature type="domain" description="Quinate/shikimate 5-dehydrogenase/glutamyl-tRNA reductase" evidence="5">
    <location>
        <begin position="176"/>
        <end position="294"/>
    </location>
</feature>
<feature type="binding site" evidence="4">
    <location>
        <begin position="111"/>
        <end position="113"/>
    </location>
    <ligand>
        <name>substrate</name>
    </ligand>
</feature>
<comment type="miscellaneous">
    <text evidence="4">During catalysis, the active site Cys acts as a nucleophile attacking the alpha-carbonyl group of tRNA-bound glutamate with the formation of a thioester intermediate between enzyme and glutamate, and the concomitant release of tRNA(Glu). The thioester intermediate is finally reduced by direct hydride transfer from NADPH, to form the product GSA.</text>
</comment>
<comment type="function">
    <text evidence="4">Catalyzes the NADPH-dependent reduction of glutamyl-tRNA(Glu) to glutamate 1-semialdehyde (GSA).</text>
</comment>
<dbReference type="InterPro" id="IPR036291">
    <property type="entry name" value="NAD(P)-bd_dom_sf"/>
</dbReference>
<comment type="domain">
    <text evidence="4">Possesses an unusual extended V-shaped dimeric structure with each monomer consisting of three distinct domains arranged along a curved 'spinal' alpha-helix. The N-terminal catalytic domain specifically recognizes the glutamate moiety of the substrate. The second domain is the NADPH-binding domain, and the third C-terminal domain is responsible for dimerization.</text>
</comment>
<organism evidence="7 8">
    <name type="scientific">Jingyaoa shaoxingensis</name>
    <dbReference type="NCBI Taxonomy" id="2763671"/>
    <lineage>
        <taxon>Bacteria</taxon>
        <taxon>Bacillati</taxon>
        <taxon>Bacillota</taxon>
        <taxon>Clostridia</taxon>
        <taxon>Lachnospirales</taxon>
        <taxon>Lachnospiraceae</taxon>
        <taxon>Jingyaoa</taxon>
    </lineage>
</organism>
<feature type="binding site" evidence="4">
    <location>
        <position position="117"/>
    </location>
    <ligand>
        <name>substrate</name>
    </ligand>
</feature>
<dbReference type="Proteomes" id="UP000657421">
    <property type="component" value="Unassembled WGS sequence"/>
</dbReference>
<dbReference type="Pfam" id="PF01488">
    <property type="entry name" value="Shikimate_DH"/>
    <property type="match status" value="1"/>
</dbReference>
<dbReference type="GO" id="GO:0008883">
    <property type="term" value="F:glutamyl-tRNA reductase activity"/>
    <property type="evidence" value="ECO:0007669"/>
    <property type="project" value="UniProtKB-EC"/>
</dbReference>
<evidence type="ECO:0000256" key="2">
    <source>
        <dbReference type="ARBA" id="ARBA00023002"/>
    </source>
</evidence>
<keyword evidence="2 4" id="KW-0560">Oxidoreductase</keyword>
<evidence type="ECO:0000313" key="7">
    <source>
        <dbReference type="EMBL" id="MBC8572459.1"/>
    </source>
</evidence>
<dbReference type="PANTHER" id="PTHR43013">
    <property type="entry name" value="GLUTAMYL-TRNA REDUCTASE"/>
    <property type="match status" value="1"/>
</dbReference>
<dbReference type="InterPro" id="IPR000343">
    <property type="entry name" value="4pyrrol_synth_GluRdtase"/>
</dbReference>
<comment type="similarity">
    <text evidence="4">Belongs to the glutamyl-tRNA reductase family.</text>
</comment>
<dbReference type="PIRSF" id="PIRSF000445">
    <property type="entry name" value="4pyrrol_synth_GluRdtase"/>
    <property type="match status" value="1"/>
</dbReference>
<feature type="binding site" evidence="4">
    <location>
        <begin position="186"/>
        <end position="191"/>
    </location>
    <ligand>
        <name>NADP(+)</name>
        <dbReference type="ChEBI" id="CHEBI:58349"/>
    </ligand>
</feature>
<dbReference type="SUPFAM" id="SSF51735">
    <property type="entry name" value="NAD(P)-binding Rossmann-fold domains"/>
    <property type="match status" value="1"/>
</dbReference>
<dbReference type="Gene3D" id="3.40.50.720">
    <property type="entry name" value="NAD(P)-binding Rossmann-like Domain"/>
    <property type="match status" value="1"/>
</dbReference>
<protein>
    <recommendedName>
        <fullName evidence="4">Glutamyl-tRNA reductase</fullName>
        <shortName evidence="4">GluTR</shortName>
        <ecNumber evidence="4">1.2.1.70</ecNumber>
    </recommendedName>
</protein>
<evidence type="ECO:0000256" key="3">
    <source>
        <dbReference type="ARBA" id="ARBA00023244"/>
    </source>
</evidence>
<name>A0ABR7N7Y3_9FIRM</name>
<feature type="binding site" evidence="4">
    <location>
        <position position="106"/>
    </location>
    <ligand>
        <name>substrate</name>
    </ligand>
</feature>
<keyword evidence="1 4" id="KW-0521">NADP</keyword>
<gene>
    <name evidence="4 7" type="primary">hemA</name>
    <name evidence="7" type="ORF">H8716_05060</name>
</gene>
<dbReference type="PROSITE" id="PS00747">
    <property type="entry name" value="GLUTR"/>
    <property type="match status" value="1"/>
</dbReference>